<evidence type="ECO:0000256" key="1">
    <source>
        <dbReference type="SAM" id="Phobius"/>
    </source>
</evidence>
<protein>
    <recommendedName>
        <fullName evidence="4">PRK06770 family protein</fullName>
    </recommendedName>
</protein>
<dbReference type="PATRIC" id="fig|1053219.3.peg.4489"/>
<dbReference type="HOGENOM" id="CLU_113610_0_0_9"/>
<sequence length="196" mass="21984">MYLGEMNMDKKLTYWLGSIIGVIVLAAGMTYGMLQFAEVPMGSEKHAFAESDYKEAPPSNEAEIEGSNAQLHITKNSTEEEVISAMHSMTHQKVKVNDGRGATPMSKKNAGKVRSILSQNDFKNKEELLAITERWVNRDFSKIVEEHNYFWELQDGKIGEATEMDPIEEQTFSLNNFGDEVTAALHKSGDLQYVGE</sequence>
<accession>J8F5Q7</accession>
<proteinExistence type="predicted"/>
<dbReference type="EMBL" id="AHEN01000039">
    <property type="protein sequence ID" value="EJQ96299.1"/>
    <property type="molecule type" value="Genomic_DNA"/>
</dbReference>
<gene>
    <name evidence="2" type="ORF">II3_04405</name>
</gene>
<dbReference type="InterPro" id="IPR046208">
    <property type="entry name" value="DUF6241"/>
</dbReference>
<evidence type="ECO:0000313" key="3">
    <source>
        <dbReference type="Proteomes" id="UP000006997"/>
    </source>
</evidence>
<keyword evidence="1" id="KW-1133">Transmembrane helix</keyword>
<feature type="transmembrane region" description="Helical" evidence="1">
    <location>
        <begin position="12"/>
        <end position="34"/>
    </location>
</feature>
<evidence type="ECO:0000313" key="2">
    <source>
        <dbReference type="EMBL" id="EJQ96299.1"/>
    </source>
</evidence>
<reference evidence="2 3" key="1">
    <citation type="submission" date="2012-04" db="EMBL/GenBank/DDBJ databases">
        <title>The Genome Sequence of Bacillus cereus MC67.</title>
        <authorList>
            <consortium name="The Broad Institute Genome Sequencing Platform"/>
            <consortium name="The Broad Institute Genome Sequencing Center for Infectious Disease"/>
            <person name="Feldgarden M."/>
            <person name="Van der Auwera G.A."/>
            <person name="Mahillon J."/>
            <person name="Duprez V."/>
            <person name="Timmery S."/>
            <person name="Mattelet C."/>
            <person name="Dierick K."/>
            <person name="Sun M."/>
            <person name="Yu Z."/>
            <person name="Zhu L."/>
            <person name="Hu X."/>
            <person name="Shank E.B."/>
            <person name="Swiecicka I."/>
            <person name="Hansen B.M."/>
            <person name="Andrup L."/>
            <person name="Young S.K."/>
            <person name="Zeng Q."/>
            <person name="Gargeya S."/>
            <person name="Fitzgerald M."/>
            <person name="Haas B."/>
            <person name="Abouelleil A."/>
            <person name="Alvarado L."/>
            <person name="Arachchi H.M."/>
            <person name="Berlin A."/>
            <person name="Chapman S.B."/>
            <person name="Goldberg J."/>
            <person name="Griggs A."/>
            <person name="Gujja S."/>
            <person name="Hansen M."/>
            <person name="Howarth C."/>
            <person name="Imamovic A."/>
            <person name="Larimer J."/>
            <person name="McCowen C."/>
            <person name="Montmayeur A."/>
            <person name="Murphy C."/>
            <person name="Neiman D."/>
            <person name="Pearson M."/>
            <person name="Priest M."/>
            <person name="Roberts A."/>
            <person name="Saif S."/>
            <person name="Shea T."/>
            <person name="Sisk P."/>
            <person name="Sykes S."/>
            <person name="Wortman J."/>
            <person name="Nusbaum C."/>
            <person name="Birren B."/>
        </authorList>
    </citation>
    <scope>NUCLEOTIDE SEQUENCE [LARGE SCALE GENOMIC DNA]</scope>
    <source>
        <strain evidence="2 3">MC67</strain>
    </source>
</reference>
<dbReference type="NCBIfam" id="NF005268">
    <property type="entry name" value="PRK06770.1-4"/>
    <property type="match status" value="1"/>
</dbReference>
<keyword evidence="1" id="KW-0472">Membrane</keyword>
<comment type="caution">
    <text evidence="2">The sequence shown here is derived from an EMBL/GenBank/DDBJ whole genome shotgun (WGS) entry which is preliminary data.</text>
</comment>
<dbReference type="Proteomes" id="UP000006997">
    <property type="component" value="Unassembled WGS sequence"/>
</dbReference>
<dbReference type="Pfam" id="PF19754">
    <property type="entry name" value="DUF6241"/>
    <property type="match status" value="1"/>
</dbReference>
<name>J8F5Q7_BACCE</name>
<dbReference type="AlphaFoldDB" id="J8F5Q7"/>
<keyword evidence="1" id="KW-0812">Transmembrane</keyword>
<evidence type="ECO:0008006" key="4">
    <source>
        <dbReference type="Google" id="ProtNLM"/>
    </source>
</evidence>
<organism evidence="2 3">
    <name type="scientific">Bacillus cereus MC67</name>
    <dbReference type="NCBI Taxonomy" id="1053219"/>
    <lineage>
        <taxon>Bacteria</taxon>
        <taxon>Bacillati</taxon>
        <taxon>Bacillota</taxon>
        <taxon>Bacilli</taxon>
        <taxon>Bacillales</taxon>
        <taxon>Bacillaceae</taxon>
        <taxon>Bacillus</taxon>
        <taxon>Bacillus cereus group</taxon>
    </lineage>
</organism>